<gene>
    <name evidence="2" type="ORF">LOD99_14146</name>
</gene>
<dbReference type="PANTHER" id="PTHR30619:SF1">
    <property type="entry name" value="RECOMBINATION PROTEIN 2"/>
    <property type="match status" value="1"/>
</dbReference>
<organism evidence="2 3">
    <name type="scientific">Oopsacas minuta</name>
    <dbReference type="NCBI Taxonomy" id="111878"/>
    <lineage>
        <taxon>Eukaryota</taxon>
        <taxon>Metazoa</taxon>
        <taxon>Porifera</taxon>
        <taxon>Hexactinellida</taxon>
        <taxon>Hexasterophora</taxon>
        <taxon>Lyssacinosida</taxon>
        <taxon>Leucopsacidae</taxon>
        <taxon>Oopsacas</taxon>
    </lineage>
</organism>
<dbReference type="SUPFAM" id="SSF56281">
    <property type="entry name" value="Metallo-hydrolase/oxidoreductase"/>
    <property type="match status" value="1"/>
</dbReference>
<reference evidence="2 3" key="1">
    <citation type="journal article" date="2023" name="BMC Biol.">
        <title>The compact genome of the sponge Oopsacas minuta (Hexactinellida) is lacking key metazoan core genes.</title>
        <authorList>
            <person name="Santini S."/>
            <person name="Schenkelaars Q."/>
            <person name="Jourda C."/>
            <person name="Duchesne M."/>
            <person name="Belahbib H."/>
            <person name="Rocher C."/>
            <person name="Selva M."/>
            <person name="Riesgo A."/>
            <person name="Vervoort M."/>
            <person name="Leys S.P."/>
            <person name="Kodjabachian L."/>
            <person name="Le Bivic A."/>
            <person name="Borchiellini C."/>
            <person name="Claverie J.M."/>
            <person name="Renard E."/>
        </authorList>
    </citation>
    <scope>NUCLEOTIDE SEQUENCE [LARGE SCALE GENOMIC DNA]</scope>
    <source>
        <strain evidence="2">SPO-2</strain>
    </source>
</reference>
<feature type="chain" id="PRO_5043764911" description="Metallo-beta-lactamase domain-containing protein" evidence="1">
    <location>
        <begin position="20"/>
        <end position="360"/>
    </location>
</feature>
<dbReference type="InterPro" id="IPR052159">
    <property type="entry name" value="Competence_DNA_uptake"/>
</dbReference>
<evidence type="ECO:0000313" key="3">
    <source>
        <dbReference type="Proteomes" id="UP001165289"/>
    </source>
</evidence>
<dbReference type="AlphaFoldDB" id="A0AAV7KGW4"/>
<name>A0AAV7KGW4_9METZ</name>
<dbReference type="Gene3D" id="3.60.15.10">
    <property type="entry name" value="Ribonuclease Z/Hydroxyacylglutathione hydrolase-like"/>
    <property type="match status" value="1"/>
</dbReference>
<keyword evidence="1" id="KW-0732">Signal</keyword>
<dbReference type="Proteomes" id="UP001165289">
    <property type="component" value="Unassembled WGS sequence"/>
</dbReference>
<protein>
    <recommendedName>
        <fullName evidence="4">Metallo-beta-lactamase domain-containing protein</fullName>
    </recommendedName>
</protein>
<accession>A0AAV7KGW4</accession>
<feature type="signal peptide" evidence="1">
    <location>
        <begin position="1"/>
        <end position="19"/>
    </location>
</feature>
<dbReference type="EMBL" id="JAKMXF010000033">
    <property type="protein sequence ID" value="KAI6660562.1"/>
    <property type="molecule type" value="Genomic_DNA"/>
</dbReference>
<evidence type="ECO:0000313" key="2">
    <source>
        <dbReference type="EMBL" id="KAI6660562.1"/>
    </source>
</evidence>
<proteinExistence type="predicted"/>
<keyword evidence="3" id="KW-1185">Reference proteome</keyword>
<evidence type="ECO:0008006" key="4">
    <source>
        <dbReference type="Google" id="ProtNLM"/>
    </source>
</evidence>
<sequence>MNSKIIALLLVANFISSFASPLPQNIQWDEAMLGFPQPDGNLHIYAIPVGNGDATFIQCPGGEIIIHDMGQESGNQSGWTPSMVRSYLLSQIHKVRAIIISNPTEDHYNYISTVLATNEGVGPELQQIVVAGTKSDYDNEGIQGFLNSYSHIVEYVNGGDPCISDCPNTPPMCDKYGNYQVELKYLAANVGNNKNSKSITLQVITKNFKLLLPGDFKGEDIEKLITQEWNAKGESLASTHYKISNHGQVGSSNSLSWLQEIQPQYAFSSNAYPTKYAINPTCTIYTRLLAVGSLDKRSSSGVYACYNTQDDYPHVQQYKNFVYDLFTTAPTSSTTELLKISVSLCDDDVETEMKAIPNPF</sequence>
<dbReference type="PANTHER" id="PTHR30619">
    <property type="entry name" value="DNA INTERNALIZATION/COMPETENCE PROTEIN COMEC/REC2"/>
    <property type="match status" value="1"/>
</dbReference>
<dbReference type="InterPro" id="IPR036866">
    <property type="entry name" value="RibonucZ/Hydroxyglut_hydro"/>
</dbReference>
<comment type="caution">
    <text evidence="2">The sequence shown here is derived from an EMBL/GenBank/DDBJ whole genome shotgun (WGS) entry which is preliminary data.</text>
</comment>
<evidence type="ECO:0000256" key="1">
    <source>
        <dbReference type="SAM" id="SignalP"/>
    </source>
</evidence>